<name>A0ACC2WR48_9TREE</name>
<accession>A0ACC2WR48</accession>
<keyword evidence="2" id="KW-1185">Reference proteome</keyword>
<dbReference type="EMBL" id="JASBWU010000019">
    <property type="protein sequence ID" value="KAJ9114234.1"/>
    <property type="molecule type" value="Genomic_DNA"/>
</dbReference>
<gene>
    <name evidence="1" type="ORF">QFC22_005686</name>
</gene>
<evidence type="ECO:0000313" key="1">
    <source>
        <dbReference type="EMBL" id="KAJ9114234.1"/>
    </source>
</evidence>
<protein>
    <submittedName>
        <fullName evidence="1">Uncharacterized protein</fullName>
    </submittedName>
</protein>
<sequence length="974" mass="110347">MDQVDDLPALLNAVAFPTADYAAYTQNQATLQSSLKIPALPLHPPGFFNQLQEVAANKSYPKEVRLLSSLLVSREAPKKWRVKALVPEETKQQMRQRFFVFFEEEDFQIARSQLQLLVLIARQEYPKVWPSLLQDLLVPLQQSYGYISATNGSLAEQARLQNPDDWRKQKTILLNSFWTWNSFVKEWRSVKIPIGTKLMTDFVRDLRGPMHDYLETLMNREPVLEDWEVLESARYAFKIAARLVDWEFSRPGKARADQFISNTLRYLARLQEIRLQLLSSPFFADPANSANVPIEASKTLKSLTKFIRAIGKFYEHIMHIDPKAFAAIEGTVNAVGWWWGEVTTAIQRGEMPQDDDETARYPKRFMLLGLVLFKNILPVLSTDHQNVFTDAFITDAFHLIVDKLLPLTPQDWETWQEDPEEWFVNQMDVGLAWSFDFRPCAERVLMALTAAARNRNVIEPLMLQKLQTTISHPALTLEDRLRQDAVLCAAGRMSRALHSQVKIDQILPFLSTALSSDLPEDRILKYRMAWFIGQWVSADEDSALLPAIWNGLTHLLSYRGEGSDIAVRLSAALAIKQSVDLWELDIAYFEPYLTQIMSNMLHLVSESETLAGKRQVLEAVTVIIERINRKARAIGPATKNILALVVPLIEESLSSPAKEHFEADGLILWSTTLRNVPDLHAAEGASLLNLYPGLLAMLGQDMDNLQQNLQLIDSYLLLDGTSIVQTVGLGTCDAYAASLQAADKNNVKMVLDSLDLLIRVTPSSYWAPRLAQNHIFQTICDGLDDEKASGTVLAAQLVTLCRIIMADPPAFYQLLKHIAMVKGLSEERQVDTTLDAMWRCFDYVGVSYNRKLIALAFANLLTLGSAQIYDRLDGEFVNVWMDTLGEIKETAQAGATGIEILHHWKEDHPLASAELTDTEELKRREAFEAADPVYNTLLTAFVRERLSQAQQLGMNPYWEKLDVDVKRQLETLLS</sequence>
<proteinExistence type="predicted"/>
<organism evidence="1 2">
    <name type="scientific">Naganishia vaughanmartiniae</name>
    <dbReference type="NCBI Taxonomy" id="1424756"/>
    <lineage>
        <taxon>Eukaryota</taxon>
        <taxon>Fungi</taxon>
        <taxon>Dikarya</taxon>
        <taxon>Basidiomycota</taxon>
        <taxon>Agaricomycotina</taxon>
        <taxon>Tremellomycetes</taxon>
        <taxon>Filobasidiales</taxon>
        <taxon>Filobasidiaceae</taxon>
        <taxon>Naganishia</taxon>
    </lineage>
</organism>
<comment type="caution">
    <text evidence="1">The sequence shown here is derived from an EMBL/GenBank/DDBJ whole genome shotgun (WGS) entry which is preliminary data.</text>
</comment>
<dbReference type="Proteomes" id="UP001243375">
    <property type="component" value="Unassembled WGS sequence"/>
</dbReference>
<reference evidence="1" key="1">
    <citation type="submission" date="2023-04" db="EMBL/GenBank/DDBJ databases">
        <title>Draft Genome sequencing of Naganishia species isolated from polar environments using Oxford Nanopore Technology.</title>
        <authorList>
            <person name="Leo P."/>
            <person name="Venkateswaran K."/>
        </authorList>
    </citation>
    <scope>NUCLEOTIDE SEQUENCE</scope>
    <source>
        <strain evidence="1">MNA-CCFEE 5425</strain>
    </source>
</reference>
<evidence type="ECO:0000313" key="2">
    <source>
        <dbReference type="Proteomes" id="UP001243375"/>
    </source>
</evidence>